<dbReference type="KEGG" id="slh:YH65_03785"/>
<dbReference type="AlphaFoldDB" id="A0A7U4RQF0"/>
<dbReference type="Pfam" id="PF07804">
    <property type="entry name" value="HipA_C"/>
    <property type="match status" value="1"/>
</dbReference>
<dbReference type="Gene3D" id="1.10.1070.20">
    <property type="match status" value="1"/>
</dbReference>
<protein>
    <submittedName>
        <fullName evidence="6">Phosphatidylinositol kinase</fullName>
    </submittedName>
</protein>
<evidence type="ECO:0000313" key="6">
    <source>
        <dbReference type="EMBL" id="AKF24606.1"/>
    </source>
</evidence>
<reference evidence="7" key="2">
    <citation type="journal article" date="2017" name="Stand. Genomic Sci.">
        <title>Complete genome sequence of the sulfur-oxidizing chemolithoautotrophic Sulfurovum lithotrophicum 42BKTT.</title>
        <authorList>
            <person name="Jeon W."/>
            <person name="Priscilla L."/>
            <person name="Park G."/>
            <person name="Lee H."/>
            <person name="Lee N."/>
            <person name="Lee D."/>
            <person name="Kwon H."/>
            <person name="Ahn I."/>
            <person name="Lee C."/>
            <person name="Lee H."/>
            <person name="Ahn J."/>
        </authorList>
    </citation>
    <scope>NUCLEOTIDE SEQUENCE [LARGE SCALE GENOMIC DNA]</scope>
    <source>
        <strain evidence="7">ATCC BAA-797 / 42BKT</strain>
    </source>
</reference>
<dbReference type="GO" id="GO:0004674">
    <property type="term" value="F:protein serine/threonine kinase activity"/>
    <property type="evidence" value="ECO:0007669"/>
    <property type="project" value="TreeGrafter"/>
</dbReference>
<dbReference type="InterPro" id="IPR012893">
    <property type="entry name" value="HipA-like_C"/>
</dbReference>
<dbReference type="Proteomes" id="UP000034444">
    <property type="component" value="Chromosome"/>
</dbReference>
<keyword evidence="7" id="KW-1185">Reference proteome</keyword>
<feature type="domain" description="HipA-like C-terminal" evidence="4">
    <location>
        <begin position="160"/>
        <end position="376"/>
    </location>
</feature>
<evidence type="ECO:0000256" key="1">
    <source>
        <dbReference type="ARBA" id="ARBA00010164"/>
    </source>
</evidence>
<evidence type="ECO:0000256" key="2">
    <source>
        <dbReference type="ARBA" id="ARBA00022679"/>
    </source>
</evidence>
<evidence type="ECO:0000259" key="5">
    <source>
        <dbReference type="Pfam" id="PF13657"/>
    </source>
</evidence>
<name>A0A7U4RQF0_9BACT</name>
<dbReference type="PANTHER" id="PTHR37419:SF8">
    <property type="entry name" value="TOXIN YJJJ"/>
    <property type="match status" value="1"/>
</dbReference>
<evidence type="ECO:0000313" key="7">
    <source>
        <dbReference type="Proteomes" id="UP000034444"/>
    </source>
</evidence>
<proteinExistence type="inferred from homology"/>
<feature type="domain" description="HipA N-terminal subdomain 1" evidence="5">
    <location>
        <begin position="16"/>
        <end position="117"/>
    </location>
</feature>
<dbReference type="InterPro" id="IPR052028">
    <property type="entry name" value="HipA_Ser/Thr_kinase"/>
</dbReference>
<dbReference type="EMBL" id="CP011308">
    <property type="protein sequence ID" value="AKF24606.1"/>
    <property type="molecule type" value="Genomic_DNA"/>
</dbReference>
<dbReference type="PANTHER" id="PTHR37419">
    <property type="entry name" value="SERINE/THREONINE-PROTEIN KINASE TOXIN HIPA"/>
    <property type="match status" value="1"/>
</dbReference>
<reference evidence="6 7" key="1">
    <citation type="submission" date="2015-04" db="EMBL/GenBank/DDBJ databases">
        <title>Complete genome sequence of Sulfurovum lithotrophicum ATCC BAA-797T.</title>
        <authorList>
            <person name="Ahn J."/>
            <person name="Park G."/>
            <person name="Jeon W."/>
            <person name="Jang Y."/>
            <person name="Jang M."/>
            <person name="Lee H."/>
            <person name="Lee H."/>
        </authorList>
    </citation>
    <scope>NUCLEOTIDE SEQUENCE [LARGE SCALE GENOMIC DNA]</scope>
    <source>
        <strain evidence="7">ATCC BAA-797 / 42BKT</strain>
    </source>
</reference>
<sequence>MKKNTQTLTIHLTQQKTQKVGTLAIKDKKIYFEYDKEFLKTGLELSPYKLPLKAGLKRCDDSPFEGLWGVFSDSLPDGWGRLLMDRHLVGMDVNPNALTPLDRLTYVGSHAMGALSYEPHQDMEHLPDEIVLDTLAEHADIILEGRSDEMVDELLLLGGSSAGARPKVLVQLSDDKKQIIHGRQKLREGFSHYMVKFASSTDSREIGAIEYAYARMAKEAGLKVPKTALLQGKNRSYFACERFDRVGDNRVHMHSVAGLTHSDFRYPTLDYDDLLSLTLHLTKNVQEQKKMYRLACFNLLSHNRDDHAKNFSFLMDEKGRWRLSPLYDATFSYGPGGEHSTMYLGNGKNPAKKDLLEMGKKHGIKEAPQIYEEVRYGVSRWQEIAKELDILKKTIETIEKNLKTLRV</sequence>
<evidence type="ECO:0000256" key="3">
    <source>
        <dbReference type="ARBA" id="ARBA00022777"/>
    </source>
</evidence>
<dbReference type="RefSeq" id="WP_046550699.1">
    <property type="nucleotide sequence ID" value="NZ_CP011308.1"/>
</dbReference>
<evidence type="ECO:0000259" key="4">
    <source>
        <dbReference type="Pfam" id="PF07804"/>
    </source>
</evidence>
<keyword evidence="3 6" id="KW-0418">Kinase</keyword>
<dbReference type="GO" id="GO:0005829">
    <property type="term" value="C:cytosol"/>
    <property type="evidence" value="ECO:0007669"/>
    <property type="project" value="TreeGrafter"/>
</dbReference>
<organism evidence="6 7">
    <name type="scientific">Sulfurovum lithotrophicum</name>
    <dbReference type="NCBI Taxonomy" id="206403"/>
    <lineage>
        <taxon>Bacteria</taxon>
        <taxon>Pseudomonadati</taxon>
        <taxon>Campylobacterota</taxon>
        <taxon>Epsilonproteobacteria</taxon>
        <taxon>Campylobacterales</taxon>
        <taxon>Sulfurovaceae</taxon>
        <taxon>Sulfurovum</taxon>
    </lineage>
</organism>
<dbReference type="Pfam" id="PF13657">
    <property type="entry name" value="Couple_hipA"/>
    <property type="match status" value="1"/>
</dbReference>
<dbReference type="OrthoDB" id="9805913at2"/>
<gene>
    <name evidence="6" type="ORF">YH65_03785</name>
</gene>
<keyword evidence="2" id="KW-0808">Transferase</keyword>
<dbReference type="InterPro" id="IPR017508">
    <property type="entry name" value="HipA_N1"/>
</dbReference>
<accession>A0A7U4RQF0</accession>
<comment type="similarity">
    <text evidence="1">Belongs to the HipA Ser/Thr kinase family.</text>
</comment>